<feature type="domain" description="N-acetyltransferase" evidence="1">
    <location>
        <begin position="18"/>
        <end position="172"/>
    </location>
</feature>
<dbReference type="EMBL" id="JBBUTI010000001">
    <property type="protein sequence ID" value="MEK8044840.1"/>
    <property type="molecule type" value="Genomic_DNA"/>
</dbReference>
<dbReference type="SUPFAM" id="SSF55729">
    <property type="entry name" value="Acyl-CoA N-acyltransferases (Nat)"/>
    <property type="match status" value="1"/>
</dbReference>
<name>A0ABU9C0L6_9BURK</name>
<evidence type="ECO:0000313" key="2">
    <source>
        <dbReference type="EMBL" id="MEK8044840.1"/>
    </source>
</evidence>
<keyword evidence="3" id="KW-1185">Reference proteome</keyword>
<proteinExistence type="predicted"/>
<dbReference type="InterPro" id="IPR000182">
    <property type="entry name" value="GNAT_dom"/>
</dbReference>
<dbReference type="Pfam" id="PF00583">
    <property type="entry name" value="Acetyltransf_1"/>
    <property type="match status" value="1"/>
</dbReference>
<dbReference type="CDD" id="cd04301">
    <property type="entry name" value="NAT_SF"/>
    <property type="match status" value="1"/>
</dbReference>
<accession>A0ABU9C0L6</accession>
<dbReference type="Proteomes" id="UP001379945">
    <property type="component" value="Unassembled WGS sequence"/>
</dbReference>
<dbReference type="Gene3D" id="3.40.630.30">
    <property type="match status" value="1"/>
</dbReference>
<evidence type="ECO:0000259" key="1">
    <source>
        <dbReference type="PROSITE" id="PS51186"/>
    </source>
</evidence>
<evidence type="ECO:0000313" key="3">
    <source>
        <dbReference type="Proteomes" id="UP001379945"/>
    </source>
</evidence>
<dbReference type="RefSeq" id="WP_341397000.1">
    <property type="nucleotide sequence ID" value="NZ_JBBUTI010000001.1"/>
</dbReference>
<sequence>MDESGVTPVANPASFRWIPIRSLSERHRPRVLTHLLAMEPQDRYLRFGYAANDAQIGRYVDLLDFRRDEVFGVFNRKLELIAMAHLAYLPELPNEPAAAEFGVSVLPKARARGYGRRLFDHAVLHARNRNVDTMIIHALSENTAMLKIARKSGAEVVRDGSESEARLKLPPESFASHVEEMVEVQAAELDYQMKSHAQRMDLLLHFFSEVKAGIGKTRQTTIE</sequence>
<comment type="caution">
    <text evidence="2">The sequence shown here is derived from an EMBL/GenBank/DDBJ whole genome shotgun (WGS) entry which is preliminary data.</text>
</comment>
<gene>
    <name evidence="2" type="ORF">AACH00_00610</name>
</gene>
<reference evidence="2 3" key="1">
    <citation type="submission" date="2024-04" db="EMBL/GenBank/DDBJ databases">
        <title>Novel species of the genus Ideonella isolated from streams.</title>
        <authorList>
            <person name="Lu H."/>
        </authorList>
    </citation>
    <scope>NUCLEOTIDE SEQUENCE [LARGE SCALE GENOMIC DNA]</scope>
    <source>
        <strain evidence="2 3">LYT19W</strain>
    </source>
</reference>
<dbReference type="PROSITE" id="PS51186">
    <property type="entry name" value="GNAT"/>
    <property type="match status" value="1"/>
</dbReference>
<dbReference type="InterPro" id="IPR016181">
    <property type="entry name" value="Acyl_CoA_acyltransferase"/>
</dbReference>
<protein>
    <submittedName>
        <fullName evidence="2">GNAT family N-acetyltransferase</fullName>
    </submittedName>
</protein>
<organism evidence="2 3">
    <name type="scientific">Ideonella margarita</name>
    <dbReference type="NCBI Taxonomy" id="2984191"/>
    <lineage>
        <taxon>Bacteria</taxon>
        <taxon>Pseudomonadati</taxon>
        <taxon>Pseudomonadota</taxon>
        <taxon>Betaproteobacteria</taxon>
        <taxon>Burkholderiales</taxon>
        <taxon>Sphaerotilaceae</taxon>
        <taxon>Ideonella</taxon>
    </lineage>
</organism>